<dbReference type="Gene3D" id="1.25.50.20">
    <property type="match status" value="1"/>
</dbReference>
<dbReference type="GO" id="GO:0070006">
    <property type="term" value="F:metalloaminopeptidase activity"/>
    <property type="evidence" value="ECO:0007669"/>
    <property type="project" value="TreeGrafter"/>
</dbReference>
<dbReference type="GO" id="GO:0016020">
    <property type="term" value="C:membrane"/>
    <property type="evidence" value="ECO:0007669"/>
    <property type="project" value="TreeGrafter"/>
</dbReference>
<dbReference type="AlphaFoldDB" id="A0A0L0DW56"/>
<feature type="compositionally biased region" description="Low complexity" evidence="2">
    <location>
        <begin position="584"/>
        <end position="596"/>
    </location>
</feature>
<feature type="region of interest" description="Disordered" evidence="2">
    <location>
        <begin position="56"/>
        <end position="89"/>
    </location>
</feature>
<dbReference type="PANTHER" id="PTHR11533">
    <property type="entry name" value="PROTEASE M1 ZINC METALLOPROTEASE"/>
    <property type="match status" value="1"/>
</dbReference>
<dbReference type="GO" id="GO:0005615">
    <property type="term" value="C:extracellular space"/>
    <property type="evidence" value="ECO:0007669"/>
    <property type="project" value="TreeGrafter"/>
</dbReference>
<evidence type="ECO:0000259" key="3">
    <source>
        <dbReference type="Pfam" id="PF11838"/>
    </source>
</evidence>
<dbReference type="InterPro" id="IPR024571">
    <property type="entry name" value="ERAP1-like_C_dom"/>
</dbReference>
<dbReference type="GO" id="GO:0005737">
    <property type="term" value="C:cytoplasm"/>
    <property type="evidence" value="ECO:0007669"/>
    <property type="project" value="TreeGrafter"/>
</dbReference>
<name>A0A0L0DW56_THETB</name>
<dbReference type="InterPro" id="IPR050344">
    <property type="entry name" value="Peptidase_M1_aminopeptidases"/>
</dbReference>
<gene>
    <name evidence="4" type="ORF">AMSG_02420</name>
</gene>
<accession>A0A0L0DW56</accession>
<dbReference type="Pfam" id="PF11838">
    <property type="entry name" value="ERAP1_C"/>
    <property type="match status" value="1"/>
</dbReference>
<dbReference type="GO" id="GO:0042277">
    <property type="term" value="F:peptide binding"/>
    <property type="evidence" value="ECO:0007669"/>
    <property type="project" value="TreeGrafter"/>
</dbReference>
<protein>
    <recommendedName>
        <fullName evidence="3">ERAP1-like C-terminal domain-containing protein</fullName>
    </recommendedName>
</protein>
<dbReference type="InterPro" id="IPR027268">
    <property type="entry name" value="Peptidase_M4/M1_CTD_sf"/>
</dbReference>
<proteinExistence type="inferred from homology"/>
<dbReference type="Gene3D" id="1.10.390.10">
    <property type="entry name" value="Neutral Protease Domain 2"/>
    <property type="match status" value="1"/>
</dbReference>
<comment type="similarity">
    <text evidence="1">Belongs to the peptidase M1 family.</text>
</comment>
<organism evidence="4 5">
    <name type="scientific">Thecamonas trahens ATCC 50062</name>
    <dbReference type="NCBI Taxonomy" id="461836"/>
    <lineage>
        <taxon>Eukaryota</taxon>
        <taxon>Apusozoa</taxon>
        <taxon>Apusomonadida</taxon>
        <taxon>Apusomonadidae</taxon>
        <taxon>Thecamonas</taxon>
    </lineage>
</organism>
<dbReference type="GeneID" id="25562101"/>
<dbReference type="Proteomes" id="UP000054408">
    <property type="component" value="Unassembled WGS sequence"/>
</dbReference>
<evidence type="ECO:0000256" key="2">
    <source>
        <dbReference type="SAM" id="MobiDB-lite"/>
    </source>
</evidence>
<feature type="domain" description="ERAP1-like C-terminal" evidence="3">
    <location>
        <begin position="655"/>
        <end position="929"/>
    </location>
</feature>
<sequence>MGKVMATEAVVGLATTASAWALAPSKYAVWLDLSSRLPTRYSGHIQIEADAIAHPKVKPMPKPMPTPTTDAAAANSPASSSATHVPSSSFPAARHAGSLASSSYASRSLIDAVVLRAAEHIKLGDVSVDSASSGSGLVPSAIQRVTSLPRHPHPPQVDGLEFDADAAAGMVFFVLHFEPPLRPGPLLLRIAFSGAMARSGIVRPGLVAPGSANARTLSLALLAPGDGGAVWPVVGIRGARCKTLLSLVVPAAQRALASSPCAASQELDASSGSGSVVADRVRHVFRLSRTGPETSYGFAAGSFDSRIAFSDAGYALGIHVAYAPDAATGVGHDGAPSAAAAAATLAMTSFALDTLSAALSAIEDVLDAPLPMDKYDIVIVPDGVALPNAAPLLALAFTTAANIVFDPALHPPSQLRHVASYIVATVIDSILCVAASPLPDACAPWLGAGLRKWLADKVLALLFPSWNVAALTTTARFATLHHPLATRLPLRSTMSRAITQAILPWQSGHMAGIAAMVFAWIGSGPRTAFYRSWATLNASYSDTTLLALLQRHAAKPLDVVLAPWFEAAGVPSVHVTSRSDSDGIDSGSGSDASAVDSEYDDNDDANALFLQLEVSQAGAVQYWIPLFLMQPGASRVRVKVFAHGQVTVHIQTGAWIAVNWLRSGHYSVVYSGPVLRSLRDAAVSHALGAPSRAALVYNVGAAVLQRALPLTNYLDLIQAVGTDDEDAVEVWLELVASFDAIFIAVRTCRIPASPAGSAALALLTTAGRKVFRSALRLTGWDRVASEALAMTSLRTDVIRLLAVVLVDPEIQTRAVTKFNSAVVHRELARSHLALPLAQAAVQATGKDAFETVLEVYREAPSTRRRLLGALGTAVSPLLISRALDLVLHSTMPVEGCACILTSALATETGAHKTLAFLADNLGAVHSRFVAAHAHTLWLDVLAALVAGYGPPSDTPAADVPAALVDATELLRELLVDAVPGAWQVVAALLDSEPSK</sequence>
<dbReference type="PANTHER" id="PTHR11533:SF174">
    <property type="entry name" value="PUROMYCIN-SENSITIVE AMINOPEPTIDASE-RELATED"/>
    <property type="match status" value="1"/>
</dbReference>
<dbReference type="GO" id="GO:0008270">
    <property type="term" value="F:zinc ion binding"/>
    <property type="evidence" value="ECO:0007669"/>
    <property type="project" value="TreeGrafter"/>
</dbReference>
<dbReference type="RefSeq" id="XP_013760962.1">
    <property type="nucleotide sequence ID" value="XM_013905508.1"/>
</dbReference>
<dbReference type="STRING" id="461836.A0A0L0DW56"/>
<feature type="compositionally biased region" description="Low complexity" evidence="2">
    <location>
        <begin position="67"/>
        <end position="89"/>
    </location>
</feature>
<dbReference type="EMBL" id="GL349441">
    <property type="protein sequence ID" value="KNC56450.1"/>
    <property type="molecule type" value="Genomic_DNA"/>
</dbReference>
<dbReference type="eggNOG" id="KOG1046">
    <property type="taxonomic scope" value="Eukaryota"/>
</dbReference>
<keyword evidence="5" id="KW-1185">Reference proteome</keyword>
<evidence type="ECO:0000313" key="5">
    <source>
        <dbReference type="Proteomes" id="UP000054408"/>
    </source>
</evidence>
<feature type="region of interest" description="Disordered" evidence="2">
    <location>
        <begin position="575"/>
        <end position="599"/>
    </location>
</feature>
<reference evidence="4 5" key="1">
    <citation type="submission" date="2010-05" db="EMBL/GenBank/DDBJ databases">
        <title>The Genome Sequence of Thecamonas trahens ATCC 50062.</title>
        <authorList>
            <consortium name="The Broad Institute Genome Sequencing Platform"/>
            <person name="Russ C."/>
            <person name="Cuomo C."/>
            <person name="Shea T."/>
            <person name="Young S.K."/>
            <person name="Zeng Q."/>
            <person name="Koehrsen M."/>
            <person name="Haas B."/>
            <person name="Borodovsky M."/>
            <person name="Guigo R."/>
            <person name="Alvarado L."/>
            <person name="Berlin A."/>
            <person name="Bochicchio J."/>
            <person name="Borenstein D."/>
            <person name="Chapman S."/>
            <person name="Chen Z."/>
            <person name="Freedman E."/>
            <person name="Gellesch M."/>
            <person name="Goldberg J."/>
            <person name="Griggs A."/>
            <person name="Gujja S."/>
            <person name="Heilman E."/>
            <person name="Heiman D."/>
            <person name="Hepburn T."/>
            <person name="Howarth C."/>
            <person name="Jen D."/>
            <person name="Larson L."/>
            <person name="Mehta T."/>
            <person name="Park D."/>
            <person name="Pearson M."/>
            <person name="Roberts A."/>
            <person name="Saif S."/>
            <person name="Shenoy N."/>
            <person name="Sisk P."/>
            <person name="Stolte C."/>
            <person name="Sykes S."/>
            <person name="Thomson T."/>
            <person name="Walk T."/>
            <person name="White J."/>
            <person name="Yandava C."/>
            <person name="Burger G."/>
            <person name="Gray M.W."/>
            <person name="Holland P.W.H."/>
            <person name="King N."/>
            <person name="Lang F.B.F."/>
            <person name="Roger A.J."/>
            <person name="Ruiz-Trillo I."/>
            <person name="Lander E."/>
            <person name="Nusbaum C."/>
        </authorList>
    </citation>
    <scope>NUCLEOTIDE SEQUENCE [LARGE SCALE GENOMIC DNA]</scope>
    <source>
        <strain evidence="4 5">ATCC 50062</strain>
    </source>
</reference>
<evidence type="ECO:0000313" key="4">
    <source>
        <dbReference type="EMBL" id="KNC56450.1"/>
    </source>
</evidence>
<evidence type="ECO:0000256" key="1">
    <source>
        <dbReference type="ARBA" id="ARBA00010136"/>
    </source>
</evidence>
<dbReference type="GO" id="GO:0043171">
    <property type="term" value="P:peptide catabolic process"/>
    <property type="evidence" value="ECO:0007669"/>
    <property type="project" value="TreeGrafter"/>
</dbReference>